<dbReference type="EMBL" id="NQXA01000002">
    <property type="protein sequence ID" value="PHQ30588.1"/>
    <property type="molecule type" value="Genomic_DNA"/>
</dbReference>
<protein>
    <recommendedName>
        <fullName evidence="5">Pentapeptide repeat-containing protein</fullName>
    </recommendedName>
</protein>
<feature type="coiled-coil region" evidence="1">
    <location>
        <begin position="6"/>
        <end position="33"/>
    </location>
</feature>
<evidence type="ECO:0008006" key="5">
    <source>
        <dbReference type="Google" id="ProtNLM"/>
    </source>
</evidence>
<keyword evidence="2" id="KW-0472">Membrane</keyword>
<keyword evidence="2" id="KW-0812">Transmembrane</keyword>
<dbReference type="RefSeq" id="WP_099645418.1">
    <property type="nucleotide sequence ID" value="NZ_KZ319288.1"/>
</dbReference>
<dbReference type="AlphaFoldDB" id="A0A2G1VUY0"/>
<accession>A0A2G1VUY0</accession>
<evidence type="ECO:0000313" key="3">
    <source>
        <dbReference type="EMBL" id="PHQ30588.1"/>
    </source>
</evidence>
<reference evidence="3 4" key="1">
    <citation type="submission" date="2017-08" db="EMBL/GenBank/DDBJ databases">
        <title>The whole genome shortgun sequences of strain Leeuwenhoekiella nanhaiensis G18 from the South China Sea.</title>
        <authorList>
            <person name="Liu Q."/>
        </authorList>
    </citation>
    <scope>NUCLEOTIDE SEQUENCE [LARGE SCALE GENOMIC DNA]</scope>
    <source>
        <strain evidence="3 4">G18</strain>
    </source>
</reference>
<evidence type="ECO:0000313" key="4">
    <source>
        <dbReference type="Proteomes" id="UP000229433"/>
    </source>
</evidence>
<sequence length="379" mass="43409">MSPEEFARLQAENQKLKAKLEKQQQSKQKRRKLGWTFLKQSSGFILGAKLKKSIERFLEELSEQQRVSRETLSDLLSAIIIRLTRVGFLLVITAILPSILLIFQTYYLSQQNKLITGQSEMFKQQNNRLDQQTYLQEAERRGQTLLLMDSMLKEISDDVRSNSQKNINDATAGRLISLSKMLKPYKYLENDSLIERVISPERGYLLVSLLETGINLNATSRSRSNGKLITRLDFTYAELRDITLKGADLLEINLSNSDLRNSNFTGTDFKNANLSNARLQQVNLSYTSFTDADLENAQLRNAILDRSDFTKANLTGSDLRNVSLVKTKISGASFKNARVHKNFEQDAIMQLNKDQSGWLFKTYQVIEVDDENYQLLPRD</sequence>
<comment type="caution">
    <text evidence="3">The sequence shown here is derived from an EMBL/GenBank/DDBJ whole genome shotgun (WGS) entry which is preliminary data.</text>
</comment>
<evidence type="ECO:0000256" key="2">
    <source>
        <dbReference type="SAM" id="Phobius"/>
    </source>
</evidence>
<dbReference type="SUPFAM" id="SSF141571">
    <property type="entry name" value="Pentapeptide repeat-like"/>
    <property type="match status" value="1"/>
</dbReference>
<feature type="transmembrane region" description="Helical" evidence="2">
    <location>
        <begin position="86"/>
        <end position="108"/>
    </location>
</feature>
<keyword evidence="4" id="KW-1185">Reference proteome</keyword>
<dbReference type="Gene3D" id="2.160.20.80">
    <property type="entry name" value="E3 ubiquitin-protein ligase SopA"/>
    <property type="match status" value="1"/>
</dbReference>
<dbReference type="OrthoDB" id="1419611at2"/>
<dbReference type="InterPro" id="IPR051082">
    <property type="entry name" value="Pentapeptide-BTB/POZ_domain"/>
</dbReference>
<keyword evidence="2" id="KW-1133">Transmembrane helix</keyword>
<dbReference type="InterPro" id="IPR001646">
    <property type="entry name" value="5peptide_repeat"/>
</dbReference>
<gene>
    <name evidence="3" type="ORF">CJ305_06425</name>
</gene>
<dbReference type="Proteomes" id="UP000229433">
    <property type="component" value="Unassembled WGS sequence"/>
</dbReference>
<dbReference type="Pfam" id="PF13599">
    <property type="entry name" value="Pentapeptide_4"/>
    <property type="match status" value="1"/>
</dbReference>
<name>A0A2G1VUY0_9FLAO</name>
<dbReference type="PANTHER" id="PTHR14136">
    <property type="entry name" value="BTB_POZ DOMAIN-CONTAINING PROTEIN KCTD9"/>
    <property type="match status" value="1"/>
</dbReference>
<dbReference type="PANTHER" id="PTHR14136:SF17">
    <property type="entry name" value="BTB_POZ DOMAIN-CONTAINING PROTEIN KCTD9"/>
    <property type="match status" value="1"/>
</dbReference>
<proteinExistence type="predicted"/>
<keyword evidence="1" id="KW-0175">Coiled coil</keyword>
<organism evidence="3 4">
    <name type="scientific">Leeuwenhoekiella nanhaiensis</name>
    <dbReference type="NCBI Taxonomy" id="1655491"/>
    <lineage>
        <taxon>Bacteria</taxon>
        <taxon>Pseudomonadati</taxon>
        <taxon>Bacteroidota</taxon>
        <taxon>Flavobacteriia</taxon>
        <taxon>Flavobacteriales</taxon>
        <taxon>Flavobacteriaceae</taxon>
        <taxon>Leeuwenhoekiella</taxon>
    </lineage>
</organism>
<evidence type="ECO:0000256" key="1">
    <source>
        <dbReference type="SAM" id="Coils"/>
    </source>
</evidence>